<comment type="caution">
    <text evidence="2">The sequence shown here is derived from an EMBL/GenBank/DDBJ whole genome shotgun (WGS) entry which is preliminary data.</text>
</comment>
<gene>
    <name evidence="2" type="ORF">E2986_07565</name>
</gene>
<dbReference type="EMBL" id="WNWW01000493">
    <property type="protein sequence ID" value="KAF3424114.1"/>
    <property type="molecule type" value="Genomic_DNA"/>
</dbReference>
<reference evidence="2" key="1">
    <citation type="submission" date="2019-11" db="EMBL/GenBank/DDBJ databases">
        <title>The nuclear and mitochondrial genomes of Frieseomelitta varia - a highly eusocial stingless bee (Meliponini) with a permanently sterile worker caste.</title>
        <authorList>
            <person name="Freitas F.C.P."/>
            <person name="Lourenco A.P."/>
            <person name="Nunes F.M.F."/>
            <person name="Paschoal A.R."/>
            <person name="Abreu F.C.P."/>
            <person name="Barbin F.O."/>
            <person name="Bataglia L."/>
            <person name="Cardoso-Junior C.A.M."/>
            <person name="Cervoni M.S."/>
            <person name="Silva S.R."/>
            <person name="Dalarmi F."/>
            <person name="Del Lama M.A."/>
            <person name="Depintor T.S."/>
            <person name="Ferreira K.M."/>
            <person name="Goria P.S."/>
            <person name="Jaskot M.C."/>
            <person name="Lago D.C."/>
            <person name="Luna-Lucena D."/>
            <person name="Moda L.M."/>
            <person name="Nascimento L."/>
            <person name="Pedrino M."/>
            <person name="Rabico F.O."/>
            <person name="Sanches F.C."/>
            <person name="Santos D.E."/>
            <person name="Santos C.G."/>
            <person name="Vieira J."/>
            <person name="Lopes T.F."/>
            <person name="Barchuk A.R."/>
            <person name="Hartfelder K."/>
            <person name="Simoes Z.L.P."/>
            <person name="Bitondi M.M.G."/>
            <person name="Pinheiro D.G."/>
        </authorList>
    </citation>
    <scope>NUCLEOTIDE SEQUENCE</scope>
    <source>
        <strain evidence="2">USP_RPSP 00005682</strain>
        <tissue evidence="2">Whole individual</tissue>
    </source>
</reference>
<dbReference type="InterPro" id="IPR024276">
    <property type="entry name" value="CCAP"/>
</dbReference>
<dbReference type="Pfam" id="PF11105">
    <property type="entry name" value="CCAP"/>
    <property type="match status" value="1"/>
</dbReference>
<keyword evidence="1" id="KW-0472">Membrane</keyword>
<dbReference type="AlphaFoldDB" id="A0A833R8Q7"/>
<sequence length="180" mass="20829">MFERFTCDTYIINMLIGNYAWPLYIIIEILVLDINSFHYGFTNDRCYEAINNVCCIFIFVCLMNVAHSEGSQDKIEQQFLDTFTTDELQKIKRPFCNAFTGCGRKRNFHENPVESQDMGASGSIRLPIFVYKTLLRAAAQNIRNTIQRDINDYQTGIPQVYLSGKIPLHKRFDMPSTSLN</sequence>
<keyword evidence="1" id="KW-1133">Transmembrane helix</keyword>
<accession>A0A833R8Q7</accession>
<evidence type="ECO:0000256" key="1">
    <source>
        <dbReference type="SAM" id="Phobius"/>
    </source>
</evidence>
<protein>
    <recommendedName>
        <fullName evidence="4">Cardioactive peptide</fullName>
    </recommendedName>
</protein>
<keyword evidence="3" id="KW-1185">Reference proteome</keyword>
<organism evidence="2 3">
    <name type="scientific">Frieseomelitta varia</name>
    <dbReference type="NCBI Taxonomy" id="561572"/>
    <lineage>
        <taxon>Eukaryota</taxon>
        <taxon>Metazoa</taxon>
        <taxon>Ecdysozoa</taxon>
        <taxon>Arthropoda</taxon>
        <taxon>Hexapoda</taxon>
        <taxon>Insecta</taxon>
        <taxon>Pterygota</taxon>
        <taxon>Neoptera</taxon>
        <taxon>Endopterygota</taxon>
        <taxon>Hymenoptera</taxon>
        <taxon>Apocrita</taxon>
        <taxon>Aculeata</taxon>
        <taxon>Apoidea</taxon>
        <taxon>Anthophila</taxon>
        <taxon>Apidae</taxon>
        <taxon>Frieseomelitta</taxon>
    </lineage>
</organism>
<evidence type="ECO:0000313" key="2">
    <source>
        <dbReference type="EMBL" id="KAF3424114.1"/>
    </source>
</evidence>
<keyword evidence="1" id="KW-0812">Transmembrane</keyword>
<feature type="transmembrane region" description="Helical" evidence="1">
    <location>
        <begin position="19"/>
        <end position="37"/>
    </location>
</feature>
<evidence type="ECO:0000313" key="3">
    <source>
        <dbReference type="Proteomes" id="UP000655588"/>
    </source>
</evidence>
<dbReference type="Proteomes" id="UP000655588">
    <property type="component" value="Unassembled WGS sequence"/>
</dbReference>
<evidence type="ECO:0008006" key="4">
    <source>
        <dbReference type="Google" id="ProtNLM"/>
    </source>
</evidence>
<name>A0A833R8Q7_9HYME</name>
<proteinExistence type="predicted"/>